<dbReference type="Gene3D" id="3.40.50.150">
    <property type="entry name" value="Vaccinia Virus protein VP39"/>
    <property type="match status" value="1"/>
</dbReference>
<proteinExistence type="inferred from homology"/>
<evidence type="ECO:0000313" key="6">
    <source>
        <dbReference type="Proteomes" id="UP001629113"/>
    </source>
</evidence>
<keyword evidence="2" id="KW-0489">Methyltransferase</keyword>
<sequence>MYTDDDTPIFAFQDLDYIPYGFSSTTAPYIETPAATMRAAATLMHLGLSTVAEAASGPEGVERIVVCDLGCGDGDFLLSLLDHIKPIASSITTLHGVGVDYNVELINSAGLKSKSQGLDVQWLIYDFNDDQDDLVHQLTAVHNITHIFIYLVPKQLALQTVRNILTGLCQSGVVVCCYKFFPKYLTPARRDTLMELVLFDETS</sequence>
<organism evidence="5 6">
    <name type="scientific">Phlyctema vagabunda</name>
    <dbReference type="NCBI Taxonomy" id="108571"/>
    <lineage>
        <taxon>Eukaryota</taxon>
        <taxon>Fungi</taxon>
        <taxon>Dikarya</taxon>
        <taxon>Ascomycota</taxon>
        <taxon>Pezizomycotina</taxon>
        <taxon>Leotiomycetes</taxon>
        <taxon>Helotiales</taxon>
        <taxon>Dermateaceae</taxon>
        <taxon>Phlyctema</taxon>
    </lineage>
</organism>
<keyword evidence="3" id="KW-0808">Transferase</keyword>
<keyword evidence="4" id="KW-0949">S-adenosyl-L-methionine</keyword>
<evidence type="ECO:0000256" key="2">
    <source>
        <dbReference type="ARBA" id="ARBA00022603"/>
    </source>
</evidence>
<protein>
    <recommendedName>
        <fullName evidence="7">Methyltransferase domain-containing protein</fullName>
    </recommendedName>
</protein>
<reference evidence="5 6" key="1">
    <citation type="submission" date="2024-06" db="EMBL/GenBank/DDBJ databases">
        <title>Complete genome of Phlyctema vagabunda strain 19-DSS-EL-015.</title>
        <authorList>
            <person name="Fiorenzani C."/>
        </authorList>
    </citation>
    <scope>NUCLEOTIDE SEQUENCE [LARGE SCALE GENOMIC DNA]</scope>
    <source>
        <strain evidence="5 6">19-DSS-EL-015</strain>
    </source>
</reference>
<comment type="caution">
    <text evidence="5">The sequence shown here is derived from an EMBL/GenBank/DDBJ whole genome shotgun (WGS) entry which is preliminary data.</text>
</comment>
<keyword evidence="6" id="KW-1185">Reference proteome</keyword>
<evidence type="ECO:0000256" key="3">
    <source>
        <dbReference type="ARBA" id="ARBA00022679"/>
    </source>
</evidence>
<evidence type="ECO:0000256" key="1">
    <source>
        <dbReference type="ARBA" id="ARBA00010633"/>
    </source>
</evidence>
<dbReference type="InterPro" id="IPR026170">
    <property type="entry name" value="FAM173A/B"/>
</dbReference>
<evidence type="ECO:0000256" key="4">
    <source>
        <dbReference type="ARBA" id="ARBA00022691"/>
    </source>
</evidence>
<gene>
    <name evidence="5" type="ORF">PVAG01_00363</name>
</gene>
<accession>A0ABR4PU13</accession>
<dbReference type="Proteomes" id="UP001629113">
    <property type="component" value="Unassembled WGS sequence"/>
</dbReference>
<evidence type="ECO:0008006" key="7">
    <source>
        <dbReference type="Google" id="ProtNLM"/>
    </source>
</evidence>
<name>A0ABR4PU13_9HELO</name>
<dbReference type="PANTHER" id="PTHR13610">
    <property type="entry name" value="METHYLTRANSFERASE DOMAIN-CONTAINING PROTEIN"/>
    <property type="match status" value="1"/>
</dbReference>
<dbReference type="PANTHER" id="PTHR13610:SF11">
    <property type="entry name" value="METHYLTRANSFERASE DOMAIN-CONTAINING PROTEIN"/>
    <property type="match status" value="1"/>
</dbReference>
<dbReference type="EMBL" id="JBFCZG010000001">
    <property type="protein sequence ID" value="KAL3426854.1"/>
    <property type="molecule type" value="Genomic_DNA"/>
</dbReference>
<comment type="similarity">
    <text evidence="1">Belongs to the ANT/ATPSC lysine N-methyltransferase family.</text>
</comment>
<dbReference type="InterPro" id="IPR029063">
    <property type="entry name" value="SAM-dependent_MTases_sf"/>
</dbReference>
<dbReference type="SUPFAM" id="SSF53335">
    <property type="entry name" value="S-adenosyl-L-methionine-dependent methyltransferases"/>
    <property type="match status" value="1"/>
</dbReference>
<evidence type="ECO:0000313" key="5">
    <source>
        <dbReference type="EMBL" id="KAL3426854.1"/>
    </source>
</evidence>